<keyword evidence="1" id="KW-0472">Membrane</keyword>
<keyword evidence="1" id="KW-0812">Transmembrane</keyword>
<feature type="transmembrane region" description="Helical" evidence="1">
    <location>
        <begin position="24"/>
        <end position="45"/>
    </location>
</feature>
<keyword evidence="1" id="KW-1133">Transmembrane helix</keyword>
<sequence length="185" mass="20929">MLSPQLSLNHAVSANFSNGQPCNIQFLIARFFIVAILAFFISALFTSASASDFMLHKASPWTVDQTSTKLEKAIKKQGLRLFASIDQQKSAQRIGRHLPPTRLVLFDSLVDNAAVIRCHQSLALELPQKTLVWQDDKGQVWISWKDPALWIDPLSQEQLSKNCLEINGRLTRLFNKLTRQVIEMP</sequence>
<dbReference type="Pfam" id="PF03625">
    <property type="entry name" value="DUF302"/>
    <property type="match status" value="1"/>
</dbReference>
<reference evidence="3 4" key="1">
    <citation type="submission" date="2018-04" db="EMBL/GenBank/DDBJ databases">
        <title>Thalassorhabdus spongiae gen. nov., sp. nov., isolated from a marine sponge in South-West Iceland.</title>
        <authorList>
            <person name="Knobloch S."/>
            <person name="Daussin A."/>
            <person name="Johannsson R."/>
            <person name="Marteinsson V.T."/>
        </authorList>
    </citation>
    <scope>NUCLEOTIDE SEQUENCE [LARGE SCALE GENOMIC DNA]</scope>
    <source>
        <strain evidence="3 4">Hp12</strain>
    </source>
</reference>
<protein>
    <recommendedName>
        <fullName evidence="2">DUF302 domain-containing protein</fullName>
    </recommendedName>
</protein>
<dbReference type="CDD" id="cd14797">
    <property type="entry name" value="DUF302"/>
    <property type="match status" value="1"/>
</dbReference>
<dbReference type="EMBL" id="QDDL01000004">
    <property type="protein sequence ID" value="PVZ68839.1"/>
    <property type="molecule type" value="Genomic_DNA"/>
</dbReference>
<organism evidence="3 4">
    <name type="scientific">Pelagibaculum spongiae</name>
    <dbReference type="NCBI Taxonomy" id="2080658"/>
    <lineage>
        <taxon>Bacteria</taxon>
        <taxon>Pseudomonadati</taxon>
        <taxon>Pseudomonadota</taxon>
        <taxon>Gammaproteobacteria</taxon>
        <taxon>Oceanospirillales</taxon>
        <taxon>Pelagibaculum</taxon>
    </lineage>
</organism>
<accession>A0A2V1H0L2</accession>
<dbReference type="Proteomes" id="UP000244906">
    <property type="component" value="Unassembled WGS sequence"/>
</dbReference>
<dbReference type="InterPro" id="IPR035923">
    <property type="entry name" value="TT1751-like_sf"/>
</dbReference>
<feature type="domain" description="DUF302" evidence="2">
    <location>
        <begin position="85"/>
        <end position="147"/>
    </location>
</feature>
<name>A0A2V1H0L2_9GAMM</name>
<dbReference type="SUPFAM" id="SSF103247">
    <property type="entry name" value="TT1751-like"/>
    <property type="match status" value="1"/>
</dbReference>
<evidence type="ECO:0000313" key="3">
    <source>
        <dbReference type="EMBL" id="PVZ68839.1"/>
    </source>
</evidence>
<dbReference type="AlphaFoldDB" id="A0A2V1H0L2"/>
<keyword evidence="4" id="KW-1185">Reference proteome</keyword>
<evidence type="ECO:0000259" key="2">
    <source>
        <dbReference type="Pfam" id="PF03625"/>
    </source>
</evidence>
<comment type="caution">
    <text evidence="3">The sequence shown here is derived from an EMBL/GenBank/DDBJ whole genome shotgun (WGS) entry which is preliminary data.</text>
</comment>
<gene>
    <name evidence="3" type="ORF">DC094_11325</name>
</gene>
<evidence type="ECO:0000256" key="1">
    <source>
        <dbReference type="SAM" id="Phobius"/>
    </source>
</evidence>
<evidence type="ECO:0000313" key="4">
    <source>
        <dbReference type="Proteomes" id="UP000244906"/>
    </source>
</evidence>
<dbReference type="Gene3D" id="3.30.310.70">
    <property type="entry name" value="TT1751-like domain"/>
    <property type="match status" value="1"/>
</dbReference>
<proteinExistence type="predicted"/>
<dbReference type="InterPro" id="IPR005180">
    <property type="entry name" value="DUF302"/>
</dbReference>